<proteinExistence type="predicted"/>
<gene>
    <name evidence="1" type="ORF">FEQ00_02066</name>
</gene>
<protein>
    <recommendedName>
        <fullName evidence="3">TPR repeat-containing protein</fullName>
    </recommendedName>
</protein>
<keyword evidence="2" id="KW-1185">Reference proteome</keyword>
<evidence type="ECO:0008006" key="3">
    <source>
        <dbReference type="Google" id="ProtNLM"/>
    </source>
</evidence>
<dbReference type="Pfam" id="PF10952">
    <property type="entry name" value="DUF2753"/>
    <property type="match status" value="1"/>
</dbReference>
<comment type="caution">
    <text evidence="1">The sequence shown here is derived from an EMBL/GenBank/DDBJ whole genome shotgun (WGS) entry which is preliminary data.</text>
</comment>
<dbReference type="Proteomes" id="UP001248067">
    <property type="component" value="Unassembled WGS sequence"/>
</dbReference>
<accession>A0ABU2E1A5</accession>
<reference evidence="1 2" key="1">
    <citation type="submission" date="2019-06" db="EMBL/GenBank/DDBJ databases">
        <title>Evolution of Burkholderia multivorans in the lungs of Cystic Fibrosis patients.</title>
        <authorList>
            <person name="Moreira L.M."/>
        </authorList>
    </citation>
    <scope>NUCLEOTIDE SEQUENCE [LARGE SCALE GENOMIC DNA]</scope>
    <source>
        <strain evidence="1 2">VC13239</strain>
    </source>
</reference>
<evidence type="ECO:0000313" key="2">
    <source>
        <dbReference type="Proteomes" id="UP001248067"/>
    </source>
</evidence>
<name>A0ABU2E1A5_9BURK</name>
<dbReference type="EMBL" id="VJSY01000013">
    <property type="protein sequence ID" value="MDR8753651.1"/>
    <property type="molecule type" value="Genomic_DNA"/>
</dbReference>
<evidence type="ECO:0000313" key="1">
    <source>
        <dbReference type="EMBL" id="MDR8753651.1"/>
    </source>
</evidence>
<dbReference type="RefSeq" id="WP_175894967.1">
    <property type="nucleotide sequence ID" value="NZ_CADFDQ010000009.1"/>
</dbReference>
<dbReference type="InterPro" id="IPR020206">
    <property type="entry name" value="Uncharacterised_VP2110"/>
</dbReference>
<organism evidence="1 2">
    <name type="scientific">Burkholderia pseudomultivorans</name>
    <dbReference type="NCBI Taxonomy" id="1207504"/>
    <lineage>
        <taxon>Bacteria</taxon>
        <taxon>Pseudomonadati</taxon>
        <taxon>Pseudomonadota</taxon>
        <taxon>Betaproteobacteria</taxon>
        <taxon>Burkholderiales</taxon>
        <taxon>Burkholderiaceae</taxon>
        <taxon>Burkholderia</taxon>
        <taxon>Burkholderia cepacia complex</taxon>
    </lineage>
</organism>
<sequence>MHQQTVTPVADDSPSKSLSLSLWETVTRQALASTREGGATPAMPGYERALSIARQLIQAPPPGRAEDCVAALVVSYHNLADFHREYGDVDTAASDLCRAHEALIALFVNDDRPVSLRQAALRHSRETHLALITHVSRHGPHPLITRALRTGCLALNVDSLTRH</sequence>